<dbReference type="RefSeq" id="WP_058498719.1">
    <property type="nucleotide sequence ID" value="NZ_CAAAHW010000010.1"/>
</dbReference>
<feature type="signal peptide" evidence="1">
    <location>
        <begin position="1"/>
        <end position="19"/>
    </location>
</feature>
<evidence type="ECO:0000313" key="5">
    <source>
        <dbReference type="Proteomes" id="UP000254476"/>
    </source>
</evidence>
<dbReference type="AlphaFoldDB" id="A0A378JF91"/>
<dbReference type="STRING" id="45066.Lgra_1353"/>
<organism evidence="3 5">
    <name type="scientific">Legionella gratiana</name>
    <dbReference type="NCBI Taxonomy" id="45066"/>
    <lineage>
        <taxon>Bacteria</taxon>
        <taxon>Pseudomonadati</taxon>
        <taxon>Pseudomonadota</taxon>
        <taxon>Gammaproteobacteria</taxon>
        <taxon>Legionellales</taxon>
        <taxon>Legionellaceae</taxon>
        <taxon>Legionella</taxon>
    </lineage>
</organism>
<reference evidence="3 5" key="2">
    <citation type="submission" date="2018-06" db="EMBL/GenBank/DDBJ databases">
        <authorList>
            <consortium name="Pathogen Informatics"/>
            <person name="Doyle S."/>
        </authorList>
    </citation>
    <scope>NUCLEOTIDE SEQUENCE [LARGE SCALE GENOMIC DNA]</scope>
    <source>
        <strain evidence="3 5">NCTC12388</strain>
    </source>
</reference>
<dbReference type="EMBL" id="UGOB01000001">
    <property type="protein sequence ID" value="STX46513.1"/>
    <property type="molecule type" value="Genomic_DNA"/>
</dbReference>
<accession>A0A378JF91</accession>
<evidence type="ECO:0000313" key="4">
    <source>
        <dbReference type="Proteomes" id="UP000054691"/>
    </source>
</evidence>
<evidence type="ECO:0000313" key="3">
    <source>
        <dbReference type="EMBL" id="STX46513.1"/>
    </source>
</evidence>
<dbReference type="Proteomes" id="UP000054691">
    <property type="component" value="Unassembled WGS sequence"/>
</dbReference>
<gene>
    <name evidence="2" type="ORF">Lgra_1353</name>
    <name evidence="3" type="ORF">NCTC12388_03279</name>
</gene>
<proteinExistence type="predicted"/>
<evidence type="ECO:0008006" key="6">
    <source>
        <dbReference type="Google" id="ProtNLM"/>
    </source>
</evidence>
<dbReference type="Proteomes" id="UP000254476">
    <property type="component" value="Unassembled WGS sequence"/>
</dbReference>
<dbReference type="EMBL" id="LNYE01000020">
    <property type="protein sequence ID" value="KTD11895.1"/>
    <property type="molecule type" value="Genomic_DNA"/>
</dbReference>
<evidence type="ECO:0000313" key="2">
    <source>
        <dbReference type="EMBL" id="KTD11895.1"/>
    </source>
</evidence>
<reference evidence="2 4" key="1">
    <citation type="submission" date="2015-11" db="EMBL/GenBank/DDBJ databases">
        <title>Genomic analysis of 38 Legionella species identifies large and diverse effector repertoires.</title>
        <authorList>
            <person name="Burstein D."/>
            <person name="Amaro F."/>
            <person name="Zusman T."/>
            <person name="Lifshitz Z."/>
            <person name="Cohen O."/>
            <person name="Gilbert J.A."/>
            <person name="Pupko T."/>
            <person name="Shuman H.A."/>
            <person name="Segal G."/>
        </authorList>
    </citation>
    <scope>NUCLEOTIDE SEQUENCE [LARGE SCALE GENOMIC DNA]</scope>
    <source>
        <strain evidence="2 4">Lyon 8420412</strain>
    </source>
</reference>
<keyword evidence="1" id="KW-0732">Signal</keyword>
<sequence length="322" mass="34819">MKIIKRVICLCCFFFNLYAATPQKTINYSAGIGQPIVTSTADTLEKGQIGISQRVEYYSNLTFSDTVLLQHPLAENLSANLYGYLLLSYGLGDNLTIGVSLPYVDNISFAAAHFNETTKVESVINLGSAYGLGDTNIFALSRVLNEDKYPVSLSFISGINAPTGKTTARDNTGTLFAASDQPGSGAWTPFAGIIISRQFSKFSLGANLIYTQGIEGEQHTTLGSIYDYNVATVLELYRSEQAKLDFDGILELNGEYAVKDNIAGVPDPNSGGNFINLLLGMRVNIHTNYSGYLGVNIPIEQNFYGTQVKAQYGITGGIDISV</sequence>
<feature type="chain" id="PRO_5016656640" description="Fe-S protein" evidence="1">
    <location>
        <begin position="20"/>
        <end position="322"/>
    </location>
</feature>
<keyword evidence="4" id="KW-1185">Reference proteome</keyword>
<dbReference type="OrthoDB" id="5562536at2"/>
<name>A0A378JF91_9GAMM</name>
<evidence type="ECO:0000256" key="1">
    <source>
        <dbReference type="SAM" id="SignalP"/>
    </source>
</evidence>
<protein>
    <recommendedName>
        <fullName evidence="6">Fe-S protein</fullName>
    </recommendedName>
</protein>